<comment type="caution">
    <text evidence="2">The sequence shown here is derived from an EMBL/GenBank/DDBJ whole genome shotgun (WGS) entry which is preliminary data.</text>
</comment>
<protein>
    <recommendedName>
        <fullName evidence="1">AbiEi antitoxin N-terminal domain-containing protein</fullName>
    </recommendedName>
</protein>
<feature type="domain" description="AbiEi antitoxin N-terminal" evidence="1">
    <location>
        <begin position="9"/>
        <end position="56"/>
    </location>
</feature>
<evidence type="ECO:0000313" key="3">
    <source>
        <dbReference type="Proteomes" id="UP001500051"/>
    </source>
</evidence>
<dbReference type="InterPro" id="IPR025159">
    <property type="entry name" value="AbiEi_N"/>
</dbReference>
<reference evidence="3" key="1">
    <citation type="journal article" date="2019" name="Int. J. Syst. Evol. Microbiol.">
        <title>The Global Catalogue of Microorganisms (GCM) 10K type strain sequencing project: providing services to taxonomists for standard genome sequencing and annotation.</title>
        <authorList>
            <consortium name="The Broad Institute Genomics Platform"/>
            <consortium name="The Broad Institute Genome Sequencing Center for Infectious Disease"/>
            <person name="Wu L."/>
            <person name="Ma J."/>
        </authorList>
    </citation>
    <scope>NUCLEOTIDE SEQUENCE [LARGE SCALE GENOMIC DNA]</scope>
    <source>
        <strain evidence="3">JCM 16548</strain>
    </source>
</reference>
<keyword evidence="3" id="KW-1185">Reference proteome</keyword>
<organism evidence="2 3">
    <name type="scientific">Microlunatus aurantiacus</name>
    <dbReference type="NCBI Taxonomy" id="446786"/>
    <lineage>
        <taxon>Bacteria</taxon>
        <taxon>Bacillati</taxon>
        <taxon>Actinomycetota</taxon>
        <taxon>Actinomycetes</taxon>
        <taxon>Propionibacteriales</taxon>
        <taxon>Propionibacteriaceae</taxon>
        <taxon>Microlunatus</taxon>
    </lineage>
</organism>
<dbReference type="RefSeq" id="WP_344813549.1">
    <property type="nucleotide sequence ID" value="NZ_BAAAYX010000013.1"/>
</dbReference>
<dbReference type="Proteomes" id="UP001500051">
    <property type="component" value="Unassembled WGS sequence"/>
</dbReference>
<dbReference type="EMBL" id="BAAAYX010000013">
    <property type="protein sequence ID" value="GAA3711882.1"/>
    <property type="molecule type" value="Genomic_DNA"/>
</dbReference>
<name>A0ABP7E0X2_9ACTN</name>
<gene>
    <name evidence="2" type="ORF">GCM10022204_33390</name>
</gene>
<evidence type="ECO:0000313" key="2">
    <source>
        <dbReference type="EMBL" id="GAA3711882.1"/>
    </source>
</evidence>
<sequence>MYAPIDPPNQLRALAAAQGGVVSVGQVQALGSSRESLRRWVRDGHWRRLTTGVYYLGVGDPPWLARAWAGVLLGGSSARLGGEAAGHRWGLVDDPPEMIQVLVPLTRQVVARDCWSFLRERPGVRSARSVGEPPCTGIADTVVDLCADRDADGVVDLVTRAVQGRRVAAVQLLGCVRFRSRVPHRATLLALLGEVQQGAESTLELRYLRDVERAHGLPTGARQRRSRTRDEVRDVLYEDYATIVELDGLAHLRRVLRDMRRDNAALLGGMATLRFGWPDVTGSPCRVAWQVAAVLVDRGWSGLPTRCPRCARATDTDLLAL</sequence>
<evidence type="ECO:0000259" key="1">
    <source>
        <dbReference type="Pfam" id="PF13338"/>
    </source>
</evidence>
<accession>A0ABP7E0X2</accession>
<proteinExistence type="predicted"/>
<dbReference type="Pfam" id="PF13338">
    <property type="entry name" value="AbiEi_4"/>
    <property type="match status" value="1"/>
</dbReference>